<proteinExistence type="predicted"/>
<keyword evidence="2" id="KW-1185">Reference proteome</keyword>
<organism evidence="1 2">
    <name type="scientific">Pseudomonas shirazensis</name>
    <dbReference type="NCBI Taxonomy" id="2745494"/>
    <lineage>
        <taxon>Bacteria</taxon>
        <taxon>Pseudomonadati</taxon>
        <taxon>Pseudomonadota</taxon>
        <taxon>Gammaproteobacteria</taxon>
        <taxon>Pseudomonadales</taxon>
        <taxon>Pseudomonadaceae</taxon>
        <taxon>Pseudomonas</taxon>
    </lineage>
</organism>
<accession>A0ABU8ZUG6</accession>
<dbReference type="EMBL" id="JBBNAW010000001">
    <property type="protein sequence ID" value="MEK2607718.1"/>
    <property type="molecule type" value="Genomic_DNA"/>
</dbReference>
<evidence type="ECO:0000313" key="1">
    <source>
        <dbReference type="EMBL" id="MEK2607718.1"/>
    </source>
</evidence>
<name>A0ABU8ZUG6_9PSED</name>
<gene>
    <name evidence="1" type="ORF">WLF18_01170</name>
</gene>
<comment type="caution">
    <text evidence="1">The sequence shown here is derived from an EMBL/GenBank/DDBJ whole genome shotgun (WGS) entry which is preliminary data.</text>
</comment>
<reference evidence="1 2" key="1">
    <citation type="submission" date="2024-03" db="EMBL/GenBank/DDBJ databases">
        <title>Screening, Identification and Application of a Plant Lactobacillus Strain.</title>
        <authorList>
            <person name="Li Y.L."/>
        </authorList>
    </citation>
    <scope>NUCLEOTIDE SEQUENCE [LARGE SCALE GENOMIC DNA]</scope>
    <source>
        <strain evidence="1 2">JDB</strain>
    </source>
</reference>
<dbReference type="Proteomes" id="UP001386972">
    <property type="component" value="Unassembled WGS sequence"/>
</dbReference>
<sequence length="74" mass="8668">MKRYHWIETPQTIEYCVMHCVEDAPGCAHHFQYQLSTKGRIFTVKQISSALQRLKKDGLVSNRGSYWQLPEVMP</sequence>
<protein>
    <submittedName>
        <fullName evidence="1">Uncharacterized protein</fullName>
    </submittedName>
</protein>
<dbReference type="RefSeq" id="WP_340609813.1">
    <property type="nucleotide sequence ID" value="NZ_JBBNAW010000001.1"/>
</dbReference>
<evidence type="ECO:0000313" key="2">
    <source>
        <dbReference type="Proteomes" id="UP001386972"/>
    </source>
</evidence>